<keyword evidence="2" id="KW-0812">Transmembrane</keyword>
<organism evidence="3 4">
    <name type="scientific">Psychromicrobium lacuslunae</name>
    <dbReference type="NCBI Taxonomy" id="1618207"/>
    <lineage>
        <taxon>Bacteria</taxon>
        <taxon>Bacillati</taxon>
        <taxon>Actinomycetota</taxon>
        <taxon>Actinomycetes</taxon>
        <taxon>Micrococcales</taxon>
        <taxon>Micrococcaceae</taxon>
        <taxon>Psychromicrobium</taxon>
    </lineage>
</organism>
<dbReference type="EMBL" id="CP011005">
    <property type="protein sequence ID" value="AJT41509.1"/>
    <property type="molecule type" value="Genomic_DNA"/>
</dbReference>
<evidence type="ECO:0000313" key="4">
    <source>
        <dbReference type="Proteomes" id="UP000061839"/>
    </source>
</evidence>
<evidence type="ECO:0000256" key="2">
    <source>
        <dbReference type="SAM" id="Phobius"/>
    </source>
</evidence>
<dbReference type="HOGENOM" id="CLU_1773567_0_0_11"/>
<dbReference type="OrthoDB" id="10006570at2"/>
<keyword evidence="2" id="KW-1133">Transmembrane helix</keyword>
<feature type="region of interest" description="Disordered" evidence="1">
    <location>
        <begin position="124"/>
        <end position="146"/>
    </location>
</feature>
<accession>A0A0D4BYY5</accession>
<feature type="transmembrane region" description="Helical" evidence="2">
    <location>
        <begin position="54"/>
        <end position="75"/>
    </location>
</feature>
<dbReference type="AlphaFoldDB" id="A0A0D4BYY5"/>
<dbReference type="RefSeq" id="WP_045074934.1">
    <property type="nucleotide sequence ID" value="NZ_CP011005.1"/>
</dbReference>
<proteinExistence type="predicted"/>
<evidence type="ECO:0000313" key="3">
    <source>
        <dbReference type="EMBL" id="AJT41509.1"/>
    </source>
</evidence>
<reference evidence="3 4" key="1">
    <citation type="journal article" date="2015" name="Genome Announc.">
        <title>Complete Genome Sequencing of Protease-Producing Novel Arthrobacter sp. Strain IHBB 11108 Using PacBio Single-Molecule Real-Time Sequencing Technology.</title>
        <authorList>
            <person name="Kiran S."/>
            <person name="Swarnkar M.K."/>
            <person name="Pal M."/>
            <person name="Thakur R."/>
            <person name="Tewari R."/>
            <person name="Singh A.K."/>
            <person name="Gulati A."/>
        </authorList>
    </citation>
    <scope>NUCLEOTIDE SEQUENCE [LARGE SCALE GENOMIC DNA]</scope>
    <source>
        <strain evidence="3 4">IHBB 11108</strain>
    </source>
</reference>
<evidence type="ECO:0000256" key="1">
    <source>
        <dbReference type="SAM" id="MobiDB-lite"/>
    </source>
</evidence>
<protein>
    <submittedName>
        <fullName evidence="3">Uncharacterized protein</fullName>
    </submittedName>
</protein>
<gene>
    <name evidence="3" type="ORF">UM93_08260</name>
</gene>
<dbReference type="KEGG" id="ari:UM93_08260"/>
<name>A0A0D4BYY5_9MICC</name>
<dbReference type="STRING" id="1618207.UM93_08260"/>
<dbReference type="Proteomes" id="UP000061839">
    <property type="component" value="Chromosome"/>
</dbReference>
<keyword evidence="2" id="KW-0472">Membrane</keyword>
<feature type="transmembrane region" description="Helical" evidence="2">
    <location>
        <begin position="81"/>
        <end position="101"/>
    </location>
</feature>
<dbReference type="PATRIC" id="fig|1618207.4.peg.1672"/>
<keyword evidence="4" id="KW-1185">Reference proteome</keyword>
<sequence>MLTANKLATKNSLGYAKNVGSWNTASRSIAQRNTAQYNTAQQNKMTLGVQRRGFVAVLTLLLPLGLSLLMVPLLGQQNLSAALIATATVAALSSALSFVLISSAARPAAVRLARTDYPGPERFRVADDPLLSGRPGPRAPASCRAA</sequence>